<evidence type="ECO:0000313" key="2">
    <source>
        <dbReference type="Proteomes" id="UP000749010"/>
    </source>
</evidence>
<reference evidence="1 2" key="1">
    <citation type="submission" date="2019-03" db="EMBL/GenBank/DDBJ databases">
        <title>Metabolic reconstructions from genomes of highly enriched 'Candidatus Accumulibacter' and 'Candidatus Competibacter' bioreactor populations.</title>
        <authorList>
            <person name="Annavajhala M.K."/>
            <person name="Welles L."/>
            <person name="Abbas B."/>
            <person name="Sorokin D."/>
            <person name="Park H."/>
            <person name="Van Loosdrecht M."/>
            <person name="Chandran K."/>
        </authorList>
    </citation>
    <scope>NUCLEOTIDE SEQUENCE [LARGE SCALE GENOMIC DNA]</scope>
    <source>
        <strain evidence="1 2">SBR_S</strain>
    </source>
</reference>
<dbReference type="EMBL" id="SPMY01000023">
    <property type="protein sequence ID" value="NMQ27812.1"/>
    <property type="molecule type" value="Genomic_DNA"/>
</dbReference>
<dbReference type="Proteomes" id="UP000749010">
    <property type="component" value="Unassembled WGS sequence"/>
</dbReference>
<protein>
    <recommendedName>
        <fullName evidence="3">MarR family transcriptional regulator</fullName>
    </recommendedName>
</protein>
<evidence type="ECO:0000313" key="1">
    <source>
        <dbReference type="EMBL" id="NMQ27812.1"/>
    </source>
</evidence>
<gene>
    <name evidence="1" type="ORF">E4Q23_08605</name>
</gene>
<dbReference type="RefSeq" id="WP_169066271.1">
    <property type="nucleotide sequence ID" value="NZ_SPMY01000023.1"/>
</dbReference>
<sequence>MKQADDLSAYYEELLEGRYDCIDRIVLNGYFPLGQQGGAFRTWWRALTGSDATLDADHLMQMAGRFSRRVHAWAKEHDIPLIHCPPDLRKHELAEKYLPADPQFRGLFLILVAKAPALVWEVTTCKNGSPHLERKKPWPYVNHYHFHLIDPEWGHLTIKMSGHPPFGVQIMLNGHEWVERQARAQTISLEKEGNCFVGGSFQALDQLADTLCDEHAIGRLAEVCDRWVYSSCLCFALTIEEQERSRFRYRYSVYQIEYSRNLLFVRGNTLDAIFQGLIDRTRRLLDVPVLRTLFGRKQRPRWRTDRSHGVARIVDQSAYDLTVFKVHFGALTLKLYDKGARVLRAEAIAHNIKELRCGRSLEKLSIMLAKLQHMAIDFLNAMQAAHVSFLPDGVLDSLIEPTERGNRRLSGVDLQKPRMRSVAEAVLHLAPNPDGFTVQELADAVRPSLPEVARDGYTGRQAAYDLMKFRGKKLIERIATTRRYRPHPTGISILAGWLILREKVIKPVLAGAGKPHLGPPPKNIQALDQHYENLQRQLRSTFDTLHITVGPGTYINTNMFASTPA</sequence>
<accession>A0ABX1TU63</accession>
<organism evidence="1 2">
    <name type="scientific">Candidatus Accumulibacter phosphatis</name>
    <dbReference type="NCBI Taxonomy" id="327160"/>
    <lineage>
        <taxon>Bacteria</taxon>
        <taxon>Pseudomonadati</taxon>
        <taxon>Pseudomonadota</taxon>
        <taxon>Betaproteobacteria</taxon>
        <taxon>Candidatus Accumulibacter</taxon>
    </lineage>
</organism>
<evidence type="ECO:0008006" key="3">
    <source>
        <dbReference type="Google" id="ProtNLM"/>
    </source>
</evidence>
<comment type="caution">
    <text evidence="1">The sequence shown here is derived from an EMBL/GenBank/DDBJ whole genome shotgun (WGS) entry which is preliminary data.</text>
</comment>
<keyword evidence="2" id="KW-1185">Reference proteome</keyword>
<name>A0ABX1TU63_9PROT</name>
<proteinExistence type="predicted"/>